<gene>
    <name evidence="2" type="ORF">QFZ34_004571</name>
</gene>
<name>A0ABU0SF47_9HYPH</name>
<dbReference type="PANTHER" id="PTHR30388">
    <property type="entry name" value="ALDEHYDE OXIDOREDUCTASE MOLYBDENUM COFACTOR ASSEMBLY PROTEIN"/>
    <property type="match status" value="1"/>
</dbReference>
<comment type="caution">
    <text evidence="2">The sequence shown here is derived from an EMBL/GenBank/DDBJ whole genome shotgun (WGS) entry which is preliminary data.</text>
</comment>
<dbReference type="RefSeq" id="WP_307285610.1">
    <property type="nucleotide sequence ID" value="NZ_JAUSZT010000003.1"/>
</dbReference>
<evidence type="ECO:0000313" key="3">
    <source>
        <dbReference type="Proteomes" id="UP001237780"/>
    </source>
</evidence>
<reference evidence="2 3" key="1">
    <citation type="submission" date="2023-07" db="EMBL/GenBank/DDBJ databases">
        <title>Comparative genomics of wheat-associated soil bacteria to identify genetic determinants of phenazine resistance.</title>
        <authorList>
            <person name="Mouncey N."/>
        </authorList>
    </citation>
    <scope>NUCLEOTIDE SEQUENCE [LARGE SCALE GENOMIC DNA]</scope>
    <source>
        <strain evidence="2 3">W4I11</strain>
    </source>
</reference>
<evidence type="ECO:0000259" key="1">
    <source>
        <dbReference type="Pfam" id="PF13478"/>
    </source>
</evidence>
<organism evidence="2 3">
    <name type="scientific">Phyllobacterium ifriqiyense</name>
    <dbReference type="NCBI Taxonomy" id="314238"/>
    <lineage>
        <taxon>Bacteria</taxon>
        <taxon>Pseudomonadati</taxon>
        <taxon>Pseudomonadota</taxon>
        <taxon>Alphaproteobacteria</taxon>
        <taxon>Hyphomicrobiales</taxon>
        <taxon>Phyllobacteriaceae</taxon>
        <taxon>Phyllobacterium</taxon>
    </lineage>
</organism>
<proteinExistence type="predicted"/>
<dbReference type="Proteomes" id="UP001237780">
    <property type="component" value="Unassembled WGS sequence"/>
</dbReference>
<dbReference type="Gene3D" id="3.40.50.720">
    <property type="entry name" value="NAD(P)-binding Rossmann-like Domain"/>
    <property type="match status" value="1"/>
</dbReference>
<dbReference type="InterPro" id="IPR052698">
    <property type="entry name" value="MoCofactor_Util/Proc"/>
</dbReference>
<accession>A0ABU0SF47</accession>
<feature type="domain" description="XdhC Rossmann" evidence="1">
    <location>
        <begin position="77"/>
        <end position="216"/>
    </location>
</feature>
<dbReference type="PANTHER" id="PTHR30388:SF4">
    <property type="entry name" value="MOLYBDENUM COFACTOR INSERTION CHAPERONE PAOD"/>
    <property type="match status" value="1"/>
</dbReference>
<dbReference type="InterPro" id="IPR027051">
    <property type="entry name" value="XdhC_Rossmann_dom"/>
</dbReference>
<sequence length="233" mass="25251">MDPFCLKKLNKERLERRAAILLTDLTDGRDRVVKETDPVAGKLGEAIRKAFLTGQSGVIEIDGSSFFLNVYLPSPRLVVIGAVHISEALAPMAKAAGYEMEIIDPRSAFATPERFPDVAVYADWPHDVLLERPLDSYCAMAVLSHDPKIDDPALEMALKAGCFYIGALGSRTTHAKRIERLKSLGFNDDHTSLINAPIGLDIGAVGPQEIAVAIIGGVIKAFRARDNLGKDGN</sequence>
<dbReference type="EMBL" id="JAUSZT010000003">
    <property type="protein sequence ID" value="MDQ0999389.1"/>
    <property type="molecule type" value="Genomic_DNA"/>
</dbReference>
<dbReference type="Pfam" id="PF13478">
    <property type="entry name" value="XdhC_C"/>
    <property type="match status" value="1"/>
</dbReference>
<keyword evidence="3" id="KW-1185">Reference proteome</keyword>
<protein>
    <submittedName>
        <fullName evidence="2">Xanthine dehydrogenase accessory factor</fullName>
    </submittedName>
</protein>
<evidence type="ECO:0000313" key="2">
    <source>
        <dbReference type="EMBL" id="MDQ0999389.1"/>
    </source>
</evidence>